<feature type="region of interest" description="Disordered" evidence="3">
    <location>
        <begin position="213"/>
        <end position="255"/>
    </location>
</feature>
<accession>A0ABR3B5B1</accession>
<reference evidence="4 5" key="1">
    <citation type="submission" date="2024-04" db="EMBL/GenBank/DDBJ databases">
        <title>Symmetric and asymmetric DNA N6-adenine methylation regulates different biological responses in Mucorales.</title>
        <authorList>
            <consortium name="Lawrence Berkeley National Laboratory"/>
            <person name="Lax C."/>
            <person name="Mondo S.J."/>
            <person name="Osorio-Concepcion M."/>
            <person name="Muszewska A."/>
            <person name="Corrochano-Luque M."/>
            <person name="Gutierrez G."/>
            <person name="Riley R."/>
            <person name="Lipzen A."/>
            <person name="Guo J."/>
            <person name="Hundley H."/>
            <person name="Amirebrahimi M."/>
            <person name="Ng V."/>
            <person name="Lorenzo-Gutierrez D."/>
            <person name="Binder U."/>
            <person name="Yang J."/>
            <person name="Song Y."/>
            <person name="Canovas D."/>
            <person name="Navarro E."/>
            <person name="Freitag M."/>
            <person name="Gabaldon T."/>
            <person name="Grigoriev I.V."/>
            <person name="Corrochano L.M."/>
            <person name="Nicolas F.E."/>
            <person name="Garre V."/>
        </authorList>
    </citation>
    <scope>NUCLEOTIDE SEQUENCE [LARGE SCALE GENOMIC DNA]</scope>
    <source>
        <strain evidence="4 5">L51</strain>
    </source>
</reference>
<keyword evidence="5" id="KW-1185">Reference proteome</keyword>
<evidence type="ECO:0000313" key="4">
    <source>
        <dbReference type="EMBL" id="KAL0090148.1"/>
    </source>
</evidence>
<dbReference type="SMART" id="SM00174">
    <property type="entry name" value="RHO"/>
    <property type="match status" value="1"/>
</dbReference>
<organism evidence="4 5">
    <name type="scientific">Phycomyces blakesleeanus</name>
    <dbReference type="NCBI Taxonomy" id="4837"/>
    <lineage>
        <taxon>Eukaryota</taxon>
        <taxon>Fungi</taxon>
        <taxon>Fungi incertae sedis</taxon>
        <taxon>Mucoromycota</taxon>
        <taxon>Mucoromycotina</taxon>
        <taxon>Mucoromycetes</taxon>
        <taxon>Mucorales</taxon>
        <taxon>Phycomycetaceae</taxon>
        <taxon>Phycomyces</taxon>
    </lineage>
</organism>
<dbReference type="SMART" id="SM00175">
    <property type="entry name" value="RAB"/>
    <property type="match status" value="1"/>
</dbReference>
<proteinExistence type="predicted"/>
<protein>
    <submittedName>
        <fullName evidence="4">Ras-like protein 1</fullName>
    </submittedName>
</protein>
<sequence>MSKKASCVVREHKLVMVGGGGVGKSALTIQFIQSHFVDEYDPTIEGEGEGDRVRVVRLHLGCSLYGWILKFNIRYPISDSYRKQCSIDSETALLDVLDTAGQEEYSAMREQYMRNGEGFLLVYSITSRMSFEEITTFHQQICRVKDRDYFPMVLVANKCDLEGDRQVSTKEGQDLAKSFGSRFIETSAKQRINVDEAFFEVVRDIRRFNQEQASRRAGNSGVSGGGVGVGGGTSKDQITAQKPAKQSGDKCCILM</sequence>
<dbReference type="PRINTS" id="PR00449">
    <property type="entry name" value="RASTRNSFRMNG"/>
</dbReference>
<dbReference type="InterPro" id="IPR027417">
    <property type="entry name" value="P-loop_NTPase"/>
</dbReference>
<evidence type="ECO:0000256" key="2">
    <source>
        <dbReference type="ARBA" id="ARBA00023134"/>
    </source>
</evidence>
<dbReference type="InterPro" id="IPR020849">
    <property type="entry name" value="Small_GTPase_Ras-type"/>
</dbReference>
<dbReference type="SUPFAM" id="SSF52540">
    <property type="entry name" value="P-loop containing nucleoside triphosphate hydrolases"/>
    <property type="match status" value="1"/>
</dbReference>
<dbReference type="Proteomes" id="UP001448207">
    <property type="component" value="Unassembled WGS sequence"/>
</dbReference>
<name>A0ABR3B5B1_PHYBL</name>
<evidence type="ECO:0000313" key="5">
    <source>
        <dbReference type="Proteomes" id="UP001448207"/>
    </source>
</evidence>
<keyword evidence="1" id="KW-0547">Nucleotide-binding</keyword>
<dbReference type="PROSITE" id="PS51419">
    <property type="entry name" value="RAB"/>
    <property type="match status" value="1"/>
</dbReference>
<dbReference type="Pfam" id="PF00071">
    <property type="entry name" value="Ras"/>
    <property type="match status" value="2"/>
</dbReference>
<dbReference type="PROSITE" id="PS51420">
    <property type="entry name" value="RHO"/>
    <property type="match status" value="1"/>
</dbReference>
<dbReference type="Gene3D" id="3.40.50.300">
    <property type="entry name" value="P-loop containing nucleotide triphosphate hydrolases"/>
    <property type="match status" value="2"/>
</dbReference>
<keyword evidence="2" id="KW-0342">GTP-binding</keyword>
<gene>
    <name evidence="4" type="ORF">J3Q64DRAFT_1879400</name>
</gene>
<dbReference type="InterPro" id="IPR001806">
    <property type="entry name" value="Small_GTPase"/>
</dbReference>
<dbReference type="PANTHER" id="PTHR24070">
    <property type="entry name" value="RAS, DI-RAS, AND RHEB FAMILY MEMBERS OF SMALL GTPASE SUPERFAMILY"/>
    <property type="match status" value="1"/>
</dbReference>
<dbReference type="InterPro" id="IPR005225">
    <property type="entry name" value="Small_GTP-bd"/>
</dbReference>
<feature type="compositionally biased region" description="Gly residues" evidence="3">
    <location>
        <begin position="221"/>
        <end position="233"/>
    </location>
</feature>
<dbReference type="SMART" id="SM00176">
    <property type="entry name" value="RAN"/>
    <property type="match status" value="1"/>
</dbReference>
<dbReference type="EMBL" id="JBCLYO010000004">
    <property type="protein sequence ID" value="KAL0090148.1"/>
    <property type="molecule type" value="Genomic_DNA"/>
</dbReference>
<dbReference type="NCBIfam" id="TIGR00231">
    <property type="entry name" value="small_GTP"/>
    <property type="match status" value="1"/>
</dbReference>
<evidence type="ECO:0000256" key="3">
    <source>
        <dbReference type="SAM" id="MobiDB-lite"/>
    </source>
</evidence>
<comment type="caution">
    <text evidence="4">The sequence shown here is derived from an EMBL/GenBank/DDBJ whole genome shotgun (WGS) entry which is preliminary data.</text>
</comment>
<evidence type="ECO:0000256" key="1">
    <source>
        <dbReference type="ARBA" id="ARBA00022741"/>
    </source>
</evidence>
<dbReference type="PROSITE" id="PS51421">
    <property type="entry name" value="RAS"/>
    <property type="match status" value="1"/>
</dbReference>
<dbReference type="SMART" id="SM00173">
    <property type="entry name" value="RAS"/>
    <property type="match status" value="1"/>
</dbReference>